<evidence type="ECO:0000313" key="1">
    <source>
        <dbReference type="EnsemblMetazoa" id="ACUA023812-PA"/>
    </source>
</evidence>
<keyword evidence="2" id="KW-1185">Reference proteome</keyword>
<dbReference type="EnsemblMetazoa" id="ACUA023812-RA">
    <property type="protein sequence ID" value="ACUA023812-PA"/>
    <property type="gene ID" value="ACUA023812"/>
</dbReference>
<sequence length="212" mass="23329">MIDNVSGVIHVRRIRMLTSGCTYCVFYRLPRRVTIAVVTPLTGTISRIGRNALSLTATARLTTHGVIAGAIVRIIVHVRNVDDLEVTRSTVRGSLRRIGRSKNVERLTRGSRLCCNTFTIPTEHTTIGEVGGHQCTASRTLHRQVRLLTSPFVCEFSSHSGDQCLATQLEASANFHFLVSSLEVLACTSRDVHSLIDRPASSITVEHQGRRA</sequence>
<protein>
    <submittedName>
        <fullName evidence="1">Uncharacterized protein</fullName>
    </submittedName>
</protein>
<dbReference type="AlphaFoldDB" id="A0A182MQG1"/>
<accession>A0A182MQG1</accession>
<dbReference type="VEuPathDB" id="VectorBase:ACUA023812"/>
<dbReference type="Proteomes" id="UP000075883">
    <property type="component" value="Unassembled WGS sequence"/>
</dbReference>
<organism evidence="1 2">
    <name type="scientific">Anopheles culicifacies</name>
    <dbReference type="NCBI Taxonomy" id="139723"/>
    <lineage>
        <taxon>Eukaryota</taxon>
        <taxon>Metazoa</taxon>
        <taxon>Ecdysozoa</taxon>
        <taxon>Arthropoda</taxon>
        <taxon>Hexapoda</taxon>
        <taxon>Insecta</taxon>
        <taxon>Pterygota</taxon>
        <taxon>Neoptera</taxon>
        <taxon>Endopterygota</taxon>
        <taxon>Diptera</taxon>
        <taxon>Nematocera</taxon>
        <taxon>Culicoidea</taxon>
        <taxon>Culicidae</taxon>
        <taxon>Anophelinae</taxon>
        <taxon>Anopheles</taxon>
        <taxon>culicifacies species complex</taxon>
    </lineage>
</organism>
<reference evidence="1" key="2">
    <citation type="submission" date="2020-05" db="UniProtKB">
        <authorList>
            <consortium name="EnsemblMetazoa"/>
        </authorList>
    </citation>
    <scope>IDENTIFICATION</scope>
    <source>
        <strain evidence="1">A-37</strain>
    </source>
</reference>
<proteinExistence type="predicted"/>
<evidence type="ECO:0000313" key="2">
    <source>
        <dbReference type="Proteomes" id="UP000075883"/>
    </source>
</evidence>
<name>A0A182MQG1_9DIPT</name>
<dbReference type="EMBL" id="AXCM01003793">
    <property type="status" value="NOT_ANNOTATED_CDS"/>
    <property type="molecule type" value="Genomic_DNA"/>
</dbReference>
<reference evidence="2" key="1">
    <citation type="submission" date="2013-09" db="EMBL/GenBank/DDBJ databases">
        <title>The Genome Sequence of Anopheles culicifacies species A.</title>
        <authorList>
            <consortium name="The Broad Institute Genomics Platform"/>
            <person name="Neafsey D.E."/>
            <person name="Besansky N."/>
            <person name="Howell P."/>
            <person name="Walton C."/>
            <person name="Young S.K."/>
            <person name="Zeng Q."/>
            <person name="Gargeya S."/>
            <person name="Fitzgerald M."/>
            <person name="Haas B."/>
            <person name="Abouelleil A."/>
            <person name="Allen A.W."/>
            <person name="Alvarado L."/>
            <person name="Arachchi H.M."/>
            <person name="Berlin A.M."/>
            <person name="Chapman S.B."/>
            <person name="Gainer-Dewar J."/>
            <person name="Goldberg J."/>
            <person name="Griggs A."/>
            <person name="Gujja S."/>
            <person name="Hansen M."/>
            <person name="Howarth C."/>
            <person name="Imamovic A."/>
            <person name="Ireland A."/>
            <person name="Larimer J."/>
            <person name="McCowan C."/>
            <person name="Murphy C."/>
            <person name="Pearson M."/>
            <person name="Poon T.W."/>
            <person name="Priest M."/>
            <person name="Roberts A."/>
            <person name="Saif S."/>
            <person name="Shea T."/>
            <person name="Sisk P."/>
            <person name="Sykes S."/>
            <person name="Wortman J."/>
            <person name="Nusbaum C."/>
            <person name="Birren B."/>
        </authorList>
    </citation>
    <scope>NUCLEOTIDE SEQUENCE [LARGE SCALE GENOMIC DNA]</scope>
    <source>
        <strain evidence="2">A-37</strain>
    </source>
</reference>